<accession>A0A9D1DJM4</accession>
<evidence type="ECO:0000313" key="2">
    <source>
        <dbReference type="EMBL" id="HIR54087.1"/>
    </source>
</evidence>
<reference evidence="2" key="1">
    <citation type="submission" date="2020-10" db="EMBL/GenBank/DDBJ databases">
        <authorList>
            <person name="Gilroy R."/>
        </authorList>
    </citation>
    <scope>NUCLEOTIDE SEQUENCE</scope>
    <source>
        <strain evidence="2">ChiGjej3B3-7149</strain>
    </source>
</reference>
<organism evidence="2 3">
    <name type="scientific">Candidatus Scatomorpha intestinigallinarum</name>
    <dbReference type="NCBI Taxonomy" id="2840923"/>
    <lineage>
        <taxon>Bacteria</taxon>
        <taxon>Bacillati</taxon>
        <taxon>Bacillota</taxon>
        <taxon>Clostridia</taxon>
        <taxon>Eubacteriales</taxon>
        <taxon>Candidatus Scatomorpha</taxon>
    </lineage>
</organism>
<evidence type="ECO:0000256" key="1">
    <source>
        <dbReference type="SAM" id="Phobius"/>
    </source>
</evidence>
<dbReference type="Proteomes" id="UP000824238">
    <property type="component" value="Unassembled WGS sequence"/>
</dbReference>
<sequence>MKLGTAKVLSMASLLLGLAVGLLGHFLLEEGTSSYLLAEILTALLFIAGLLIVVVWCRCPYCGRRLFYKMFQIKVCPGCKRRLDDKDRYVSGKR</sequence>
<name>A0A9D1DJM4_9FIRM</name>
<dbReference type="EMBL" id="DVHH01000013">
    <property type="protein sequence ID" value="HIR54087.1"/>
    <property type="molecule type" value="Genomic_DNA"/>
</dbReference>
<dbReference type="AlphaFoldDB" id="A0A9D1DJM4"/>
<keyword evidence="1" id="KW-0812">Transmembrane</keyword>
<comment type="caution">
    <text evidence="2">The sequence shown here is derived from an EMBL/GenBank/DDBJ whole genome shotgun (WGS) entry which is preliminary data.</text>
</comment>
<gene>
    <name evidence="2" type="ORF">IAD36_00565</name>
</gene>
<reference evidence="2" key="2">
    <citation type="journal article" date="2021" name="PeerJ">
        <title>Extensive microbial diversity within the chicken gut microbiome revealed by metagenomics and culture.</title>
        <authorList>
            <person name="Gilroy R."/>
            <person name="Ravi A."/>
            <person name="Getino M."/>
            <person name="Pursley I."/>
            <person name="Horton D.L."/>
            <person name="Alikhan N.F."/>
            <person name="Baker D."/>
            <person name="Gharbi K."/>
            <person name="Hall N."/>
            <person name="Watson M."/>
            <person name="Adriaenssens E.M."/>
            <person name="Foster-Nyarko E."/>
            <person name="Jarju S."/>
            <person name="Secka A."/>
            <person name="Antonio M."/>
            <person name="Oren A."/>
            <person name="Chaudhuri R.R."/>
            <person name="La Ragione R."/>
            <person name="Hildebrand F."/>
            <person name="Pallen M.J."/>
        </authorList>
    </citation>
    <scope>NUCLEOTIDE SEQUENCE</scope>
    <source>
        <strain evidence="2">ChiGjej3B3-7149</strain>
    </source>
</reference>
<keyword evidence="1" id="KW-0472">Membrane</keyword>
<feature type="transmembrane region" description="Helical" evidence="1">
    <location>
        <begin position="34"/>
        <end position="57"/>
    </location>
</feature>
<keyword evidence="1" id="KW-1133">Transmembrane helix</keyword>
<proteinExistence type="predicted"/>
<evidence type="ECO:0000313" key="3">
    <source>
        <dbReference type="Proteomes" id="UP000824238"/>
    </source>
</evidence>
<protein>
    <submittedName>
        <fullName evidence="2">Uncharacterized protein</fullName>
    </submittedName>
</protein>